<dbReference type="InterPro" id="IPR018114">
    <property type="entry name" value="TRYPSIN_HIS"/>
</dbReference>
<dbReference type="GO" id="GO:0004252">
    <property type="term" value="F:serine-type endopeptidase activity"/>
    <property type="evidence" value="ECO:0007669"/>
    <property type="project" value="UniProtKB-UniRule"/>
</dbReference>
<dbReference type="InterPro" id="IPR033116">
    <property type="entry name" value="TRYPSIN_SER"/>
</dbReference>
<keyword evidence="2 9" id="KW-0732">Signal</keyword>
<dbReference type="Proteomes" id="UP001652700">
    <property type="component" value="Unplaced"/>
</dbReference>
<dbReference type="PROSITE" id="PS00135">
    <property type="entry name" value="TRYPSIN_SER"/>
    <property type="match status" value="1"/>
</dbReference>
<evidence type="ECO:0000256" key="6">
    <source>
        <dbReference type="ARBA" id="ARBA00023180"/>
    </source>
</evidence>
<evidence type="ECO:0000259" key="10">
    <source>
        <dbReference type="PROSITE" id="PS50240"/>
    </source>
</evidence>
<gene>
    <name evidence="14" type="primary">LOC114331663</name>
</gene>
<dbReference type="InterPro" id="IPR022700">
    <property type="entry name" value="CLIP"/>
</dbReference>
<dbReference type="PROSITE" id="PS00134">
    <property type="entry name" value="TRYPSIN_HIS"/>
    <property type="match status" value="1"/>
</dbReference>
<dbReference type="InterPro" id="IPR051487">
    <property type="entry name" value="Ser/Thr_Proteases_Immune/Dev"/>
</dbReference>
<feature type="domain" description="Clip" evidence="11">
    <location>
        <begin position="27"/>
        <end position="79"/>
    </location>
</feature>
<evidence type="ECO:0000256" key="3">
    <source>
        <dbReference type="ARBA" id="ARBA00022801"/>
    </source>
</evidence>
<dbReference type="FunFam" id="2.40.10.10:FF:000028">
    <property type="entry name" value="Serine protease easter"/>
    <property type="match status" value="1"/>
</dbReference>
<name>A0A6P7FW07_DIAVI</name>
<dbReference type="SMART" id="SM00020">
    <property type="entry name" value="Tryp_SPc"/>
    <property type="match status" value="1"/>
</dbReference>
<dbReference type="EC" id="3.4.21.-" evidence="8"/>
<dbReference type="GO" id="GO:0005576">
    <property type="term" value="C:extracellular region"/>
    <property type="evidence" value="ECO:0007669"/>
    <property type="project" value="UniProtKB-SubCell"/>
</dbReference>
<evidence type="ECO:0000259" key="11">
    <source>
        <dbReference type="PROSITE" id="PS51888"/>
    </source>
</evidence>
<comment type="domain">
    <text evidence="9">The clip domain consists of 35-55 residues which are 'knitted' together usually by 3 conserved disulfide bonds forming a clip-like compact structure.</text>
</comment>
<reference evidence="12" key="2">
    <citation type="submission" date="2025-05" db="UniProtKB">
        <authorList>
            <consortium name="EnsemblMetazoa"/>
        </authorList>
    </citation>
    <scope>IDENTIFICATION</scope>
</reference>
<feature type="signal peptide" evidence="9">
    <location>
        <begin position="1"/>
        <end position="21"/>
    </location>
</feature>
<dbReference type="InterPro" id="IPR009003">
    <property type="entry name" value="Peptidase_S1_PA"/>
</dbReference>
<keyword evidence="1 8" id="KW-0645">Protease</keyword>
<comment type="similarity">
    <text evidence="7 9">Belongs to the peptidase S1 family. CLIP subfamily.</text>
</comment>
<evidence type="ECO:0000256" key="5">
    <source>
        <dbReference type="ARBA" id="ARBA00023157"/>
    </source>
</evidence>
<keyword evidence="5" id="KW-1015">Disulfide bond</keyword>
<keyword evidence="6" id="KW-0325">Glycoprotein</keyword>
<evidence type="ECO:0000313" key="12">
    <source>
        <dbReference type="EnsemblMetazoa" id="XP_028137088.1"/>
    </source>
</evidence>
<protein>
    <recommendedName>
        <fullName evidence="9">CLIP domain-containing serine protease</fullName>
        <ecNumber evidence="8">3.4.21.-</ecNumber>
    </recommendedName>
</protein>
<evidence type="ECO:0000256" key="8">
    <source>
        <dbReference type="RuleBase" id="RU363034"/>
    </source>
</evidence>
<keyword evidence="9" id="KW-0964">Secreted</keyword>
<dbReference type="Pfam" id="PF00089">
    <property type="entry name" value="Trypsin"/>
    <property type="match status" value="1"/>
</dbReference>
<dbReference type="RefSeq" id="XP_028137088.1">
    <property type="nucleotide sequence ID" value="XM_028281287.1"/>
</dbReference>
<feature type="domain" description="Peptidase S1" evidence="10">
    <location>
        <begin position="132"/>
        <end position="385"/>
    </location>
</feature>
<dbReference type="InterPro" id="IPR038565">
    <property type="entry name" value="CLIP_sf"/>
</dbReference>
<accession>A0A6P7FW07</accession>
<feature type="chain" id="PRO_5028518392" description="CLIP domain-containing serine protease" evidence="9">
    <location>
        <begin position="22"/>
        <end position="386"/>
    </location>
</feature>
<dbReference type="PRINTS" id="PR00722">
    <property type="entry name" value="CHYMOTRYPSIN"/>
</dbReference>
<evidence type="ECO:0000256" key="9">
    <source>
        <dbReference type="RuleBase" id="RU366078"/>
    </source>
</evidence>
<dbReference type="PANTHER" id="PTHR24256">
    <property type="entry name" value="TRYPTASE-RELATED"/>
    <property type="match status" value="1"/>
</dbReference>
<dbReference type="EnsemblMetazoa" id="XM_050654425.1">
    <property type="protein sequence ID" value="XP_050510382.1"/>
    <property type="gene ID" value="LOC114331663"/>
</dbReference>
<dbReference type="SUPFAM" id="SSF50494">
    <property type="entry name" value="Trypsin-like serine proteases"/>
    <property type="match status" value="1"/>
</dbReference>
<dbReference type="SMART" id="SM00680">
    <property type="entry name" value="CLIP"/>
    <property type="match status" value="1"/>
</dbReference>
<dbReference type="Gene3D" id="2.40.10.10">
    <property type="entry name" value="Trypsin-like serine proteases"/>
    <property type="match status" value="2"/>
</dbReference>
<evidence type="ECO:0000313" key="14">
    <source>
        <dbReference type="RefSeq" id="XP_028137088.1"/>
    </source>
</evidence>
<evidence type="ECO:0000256" key="1">
    <source>
        <dbReference type="ARBA" id="ARBA00022670"/>
    </source>
</evidence>
<dbReference type="InParanoid" id="A0A6P7FW07"/>
<dbReference type="CDD" id="cd00190">
    <property type="entry name" value="Tryp_SPc"/>
    <property type="match status" value="1"/>
</dbReference>
<dbReference type="RefSeq" id="XP_050510382.1">
    <property type="nucleotide sequence ID" value="XM_050654425.1"/>
</dbReference>
<dbReference type="Gene3D" id="3.30.1640.30">
    <property type="match status" value="1"/>
</dbReference>
<sequence length="386" mass="42555">MVPTCLKSFCVFLVVVSLSNGQYGGDPCTTPAGIQGNCLPVRSCPSMMTALLTVQRPLSDTAREQLEAYYCSTDFKVCCPRVPIVIKELANRTDPDTSDPGQISSDVDMTKHRNYGLLPSDCGYLDVAVTKIINGQDAGRDYPWMTLLSFRGPDNRGAFDCAGSIINNRYILTAAHCLVDRSRLLGVRVGEYNITNKGVDCFGKGDEMDCNYPTQDLAIEDIISHPNYEQKQQINDIALLRVTPITFNDKNIKPVCLPRVKKSEFNPVSVEVSGWGLTKSFGRKSNILQMAFLKVVTPSKCQPFYQNLTVIDDSRICAGGLVTKNDSNACSGDSGGPLQVQERLPGVGLKYVQHGIVSFGVKQCNYPAVFTKVDFYIKWILDNMRP</sequence>
<dbReference type="KEGG" id="dvv:114331663"/>
<dbReference type="Pfam" id="PF12032">
    <property type="entry name" value="CLIP"/>
    <property type="match status" value="1"/>
</dbReference>
<keyword evidence="13" id="KW-1185">Reference proteome</keyword>
<evidence type="ECO:0000256" key="2">
    <source>
        <dbReference type="ARBA" id="ARBA00022729"/>
    </source>
</evidence>
<evidence type="ECO:0000256" key="4">
    <source>
        <dbReference type="ARBA" id="ARBA00022825"/>
    </source>
</evidence>
<keyword evidence="4 8" id="KW-0720">Serine protease</keyword>
<dbReference type="InterPro" id="IPR043504">
    <property type="entry name" value="Peptidase_S1_PA_chymotrypsin"/>
</dbReference>
<organism evidence="14">
    <name type="scientific">Diabrotica virgifera virgifera</name>
    <name type="common">western corn rootworm</name>
    <dbReference type="NCBI Taxonomy" id="50390"/>
    <lineage>
        <taxon>Eukaryota</taxon>
        <taxon>Metazoa</taxon>
        <taxon>Ecdysozoa</taxon>
        <taxon>Arthropoda</taxon>
        <taxon>Hexapoda</taxon>
        <taxon>Insecta</taxon>
        <taxon>Pterygota</taxon>
        <taxon>Neoptera</taxon>
        <taxon>Endopterygota</taxon>
        <taxon>Coleoptera</taxon>
        <taxon>Polyphaga</taxon>
        <taxon>Cucujiformia</taxon>
        <taxon>Chrysomeloidea</taxon>
        <taxon>Chrysomelidae</taxon>
        <taxon>Galerucinae</taxon>
        <taxon>Diabroticina</taxon>
        <taxon>Diabroticites</taxon>
        <taxon>Diabrotica</taxon>
    </lineage>
</organism>
<dbReference type="GeneID" id="114331663"/>
<dbReference type="PROSITE" id="PS51888">
    <property type="entry name" value="CLIP"/>
    <property type="match status" value="1"/>
</dbReference>
<dbReference type="InterPro" id="IPR001254">
    <property type="entry name" value="Trypsin_dom"/>
</dbReference>
<dbReference type="PROSITE" id="PS50240">
    <property type="entry name" value="TRYPSIN_DOM"/>
    <property type="match status" value="1"/>
</dbReference>
<evidence type="ECO:0000256" key="7">
    <source>
        <dbReference type="ARBA" id="ARBA00024195"/>
    </source>
</evidence>
<dbReference type="InterPro" id="IPR001314">
    <property type="entry name" value="Peptidase_S1A"/>
</dbReference>
<dbReference type="AlphaFoldDB" id="A0A6P7FW07"/>
<comment type="subcellular location">
    <subcellularLocation>
        <location evidence="9">Secreted</location>
    </subcellularLocation>
</comment>
<dbReference type="GO" id="GO:0006508">
    <property type="term" value="P:proteolysis"/>
    <property type="evidence" value="ECO:0007669"/>
    <property type="project" value="UniProtKB-KW"/>
</dbReference>
<keyword evidence="3 8" id="KW-0378">Hydrolase</keyword>
<reference evidence="14" key="1">
    <citation type="submission" date="2025-04" db="UniProtKB">
        <authorList>
            <consortium name="RefSeq"/>
        </authorList>
    </citation>
    <scope>IDENTIFICATION</scope>
    <source>
        <tissue evidence="14">Whole insect</tissue>
    </source>
</reference>
<proteinExistence type="inferred from homology"/>
<dbReference type="EnsemblMetazoa" id="XM_028281287.2">
    <property type="protein sequence ID" value="XP_028137088.1"/>
    <property type="gene ID" value="LOC114331663"/>
</dbReference>
<evidence type="ECO:0000313" key="13">
    <source>
        <dbReference type="Proteomes" id="UP001652700"/>
    </source>
</evidence>